<dbReference type="RefSeq" id="XP_044545651.1">
    <property type="nucleotide sequence ID" value="XM_044698619.1"/>
</dbReference>
<dbReference type="EMBL" id="PYSW02000034">
    <property type="protein sequence ID" value="KAG2378389.1"/>
    <property type="molecule type" value="Genomic_DNA"/>
</dbReference>
<feature type="transmembrane region" description="Helical" evidence="1">
    <location>
        <begin position="6"/>
        <end position="23"/>
    </location>
</feature>
<dbReference type="AlphaFoldDB" id="A0AA88KL15"/>
<accession>A0AA88KL15</accession>
<dbReference type="PANTHER" id="PTHR40535:SF1">
    <property type="entry name" value="CHROMOSOME UNDETERMINED SCAFFOLD_9, WHOLE GENOME SHOTGUN SEQUENCE"/>
    <property type="match status" value="1"/>
</dbReference>
<proteinExistence type="predicted"/>
<keyword evidence="3" id="KW-1185">Reference proteome</keyword>
<name>A0AA88KL15_NAELO</name>
<sequence length="241" mass="27381">MSPFTFLLISILSSCYLYYLIVVRLESFSPRSRIVPYKEEGFCGMDGKYYNTSLTAEEEQAPGALESSFSLNSIMHKGPCGICSNPHDYEIYKSTRLTLTRTATLCAASYLLLGETSSRLCMKHLTNLTDSCVECWISNIQCTTAQCAPICVKYFVQHVLWKNVVSSFYGFQSHENVKKNNLEENSEQQQFGKTVQLNPCYQCDEIQCGPAFKKCSGLNRRNAGFVTDIDRPEEEIWKRNP</sequence>
<evidence type="ECO:0000313" key="3">
    <source>
        <dbReference type="Proteomes" id="UP000816034"/>
    </source>
</evidence>
<evidence type="ECO:0000313" key="2">
    <source>
        <dbReference type="EMBL" id="KAG2378389.1"/>
    </source>
</evidence>
<keyword evidence="1" id="KW-1133">Transmembrane helix</keyword>
<keyword evidence="1" id="KW-0472">Membrane</keyword>
<protein>
    <submittedName>
        <fullName evidence="2">Uncharacterized protein</fullName>
    </submittedName>
</protein>
<dbReference type="GeneID" id="68100986"/>
<reference evidence="2 3" key="1">
    <citation type="journal article" date="2018" name="BMC Genomics">
        <title>The genome of Naegleria lovaniensis, the basis for a comparative approach to unravel pathogenicity factors of the human pathogenic amoeba N. fowleri.</title>
        <authorList>
            <person name="Liechti N."/>
            <person name="Schurch N."/>
            <person name="Bruggmann R."/>
            <person name="Wittwer M."/>
        </authorList>
    </citation>
    <scope>NUCLEOTIDE SEQUENCE [LARGE SCALE GENOMIC DNA]</scope>
    <source>
        <strain evidence="2 3">ATCC 30569</strain>
    </source>
</reference>
<evidence type="ECO:0000256" key="1">
    <source>
        <dbReference type="SAM" id="Phobius"/>
    </source>
</evidence>
<dbReference type="PANTHER" id="PTHR40535">
    <property type="entry name" value="CHROMOSOME UNDETERMINED SCAFFOLD_9, WHOLE GENOME SHOTGUN SEQUENCE"/>
    <property type="match status" value="1"/>
</dbReference>
<organism evidence="2 3">
    <name type="scientific">Naegleria lovaniensis</name>
    <name type="common">Amoeba</name>
    <dbReference type="NCBI Taxonomy" id="51637"/>
    <lineage>
        <taxon>Eukaryota</taxon>
        <taxon>Discoba</taxon>
        <taxon>Heterolobosea</taxon>
        <taxon>Tetramitia</taxon>
        <taxon>Eutetramitia</taxon>
        <taxon>Vahlkampfiidae</taxon>
        <taxon>Naegleria</taxon>
    </lineage>
</organism>
<gene>
    <name evidence="2" type="ORF">C9374_008532</name>
</gene>
<comment type="caution">
    <text evidence="2">The sequence shown here is derived from an EMBL/GenBank/DDBJ whole genome shotgun (WGS) entry which is preliminary data.</text>
</comment>
<dbReference type="Proteomes" id="UP000816034">
    <property type="component" value="Unassembled WGS sequence"/>
</dbReference>
<keyword evidence="1" id="KW-0812">Transmembrane</keyword>